<keyword evidence="2" id="KW-1185">Reference proteome</keyword>
<dbReference type="Proteomes" id="UP000836387">
    <property type="component" value="Unassembled WGS sequence"/>
</dbReference>
<gene>
    <name evidence="1" type="ORF">CRV2_00003605</name>
</gene>
<evidence type="ECO:0000313" key="1">
    <source>
        <dbReference type="EMBL" id="CAG9936425.1"/>
    </source>
</evidence>
<dbReference type="EMBL" id="CADEHS020000001">
    <property type="protein sequence ID" value="CAG9936425.1"/>
    <property type="molecule type" value="Genomic_DNA"/>
</dbReference>
<organism evidence="1 2">
    <name type="scientific">Clonostachys rosea f. rosea IK726</name>
    <dbReference type="NCBI Taxonomy" id="1349383"/>
    <lineage>
        <taxon>Eukaryota</taxon>
        <taxon>Fungi</taxon>
        <taxon>Dikarya</taxon>
        <taxon>Ascomycota</taxon>
        <taxon>Pezizomycotina</taxon>
        <taxon>Sordariomycetes</taxon>
        <taxon>Hypocreomycetidae</taxon>
        <taxon>Hypocreales</taxon>
        <taxon>Bionectriaceae</taxon>
        <taxon>Clonostachys</taxon>
    </lineage>
</organism>
<reference evidence="1" key="2">
    <citation type="submission" date="2021-10" db="EMBL/GenBank/DDBJ databases">
        <authorList>
            <person name="Piombo E."/>
        </authorList>
    </citation>
    <scope>NUCLEOTIDE SEQUENCE</scope>
</reference>
<evidence type="ECO:0000313" key="2">
    <source>
        <dbReference type="Proteomes" id="UP000836387"/>
    </source>
</evidence>
<comment type="caution">
    <text evidence="1">The sequence shown here is derived from an EMBL/GenBank/DDBJ whole genome shotgun (WGS) entry which is preliminary data.</text>
</comment>
<name>A0ACA9T6A1_BIOOC</name>
<protein>
    <submittedName>
        <fullName evidence="1">Uncharacterized protein</fullName>
    </submittedName>
</protein>
<accession>A0ACA9T6A1</accession>
<sequence length="184" mass="20695">MYLWDVWLEDLLPTRPRGVGADAKTEKAFDPNEPKEETLGRSMVKSSARSASISWRNTFLKWLIDIIFGTMWKSAVSLVIGGEALTIDSFLIETSIIGVTGFIHLSYIVSFIAFIAVPAPQRPLFRTGADALASILCTSLSKLAMAQFLKFTFGQRRMMRVTESLRSLLMEQEKTKQAHFIDEL</sequence>
<proteinExistence type="predicted"/>
<reference evidence="1" key="1">
    <citation type="submission" date="2020-04" db="EMBL/GenBank/DDBJ databases">
        <authorList>
            <person name="Broberg M."/>
        </authorList>
    </citation>
    <scope>NUCLEOTIDE SEQUENCE</scope>
</reference>